<keyword evidence="2" id="KW-1185">Reference proteome</keyword>
<dbReference type="InterPro" id="IPR029063">
    <property type="entry name" value="SAM-dependent_MTases_sf"/>
</dbReference>
<evidence type="ECO:0000313" key="1">
    <source>
        <dbReference type="EMBL" id="PYZ98097.1"/>
    </source>
</evidence>
<dbReference type="AlphaFoldDB" id="A0A2W0HAC1"/>
<dbReference type="GO" id="GO:0008990">
    <property type="term" value="F:rRNA (guanine-N2-)-methyltransferase activity"/>
    <property type="evidence" value="ECO:0007669"/>
    <property type="project" value="InterPro"/>
</dbReference>
<dbReference type="PANTHER" id="PTHR36112:SF1">
    <property type="entry name" value="RIBOSOMAL RNA SMALL SUBUNIT METHYLTRANSFERASE J"/>
    <property type="match status" value="1"/>
</dbReference>
<dbReference type="Gene3D" id="3.40.50.150">
    <property type="entry name" value="Vaccinia Virus protein VP39"/>
    <property type="match status" value="1"/>
</dbReference>
<dbReference type="EMBL" id="PDOF01000001">
    <property type="protein sequence ID" value="PYZ98097.1"/>
    <property type="molecule type" value="Genomic_DNA"/>
</dbReference>
<organism evidence="1 2">
    <name type="scientific">Alteribacter lacisalsi</name>
    <dbReference type="NCBI Taxonomy" id="2045244"/>
    <lineage>
        <taxon>Bacteria</taxon>
        <taxon>Bacillati</taxon>
        <taxon>Bacillota</taxon>
        <taxon>Bacilli</taxon>
        <taxon>Bacillales</taxon>
        <taxon>Bacillaceae</taxon>
        <taxon>Alteribacter</taxon>
    </lineage>
</organism>
<accession>A0A2W0HAC1</accession>
<dbReference type="PANTHER" id="PTHR36112">
    <property type="entry name" value="RIBOSOMAL RNA SMALL SUBUNIT METHYLTRANSFERASE J"/>
    <property type="match status" value="1"/>
</dbReference>
<dbReference type="Proteomes" id="UP000248066">
    <property type="component" value="Unassembled WGS sequence"/>
</dbReference>
<dbReference type="InterPro" id="IPR007536">
    <property type="entry name" value="16SrRNA_methylTrfase_J"/>
</dbReference>
<dbReference type="SUPFAM" id="SSF53335">
    <property type="entry name" value="S-adenosyl-L-methionine-dependent methyltransferases"/>
    <property type="match status" value="1"/>
</dbReference>
<evidence type="ECO:0008006" key="3">
    <source>
        <dbReference type="Google" id="ProtNLM"/>
    </source>
</evidence>
<protein>
    <recommendedName>
        <fullName evidence="3">Protein-L-isoD(D-D) O-methyltransferase</fullName>
    </recommendedName>
</protein>
<gene>
    <name evidence="1" type="ORF">CR205_05745</name>
</gene>
<evidence type="ECO:0000313" key="2">
    <source>
        <dbReference type="Proteomes" id="UP000248066"/>
    </source>
</evidence>
<comment type="caution">
    <text evidence="1">The sequence shown here is derived from an EMBL/GenBank/DDBJ whole genome shotgun (WGS) entry which is preliminary data.</text>
</comment>
<name>A0A2W0HAC1_9BACI</name>
<reference evidence="1 2" key="1">
    <citation type="submission" date="2017-10" db="EMBL/GenBank/DDBJ databases">
        <title>Bacillus sp. nov., a halophilic bacterium isolated from a Yangshapao Lake.</title>
        <authorList>
            <person name="Wang H."/>
        </authorList>
    </citation>
    <scope>NUCLEOTIDE SEQUENCE [LARGE SCALE GENOMIC DNA]</scope>
    <source>
        <strain evidence="1 2">YSP-3</strain>
    </source>
</reference>
<proteinExistence type="predicted"/>
<dbReference type="Pfam" id="PF04445">
    <property type="entry name" value="SAM_MT"/>
    <property type="match status" value="1"/>
</dbReference>
<sequence>MVHLPYKCFREMSDRQMIITTAPKATDEMKARADRACTALSAPYVERGRFSIASLQRRWNCPVLVAEAGRLVLHTHGKESLFYHPNVAMIRAKQYIRTGSDPMVKAAGLKKGMSFADMTLGLGSDALVASLAVGNSGKVFGTEVNPVLCHIVKEGFRTFKTGNDTVTQAMRRIHTTCSDHLDWLRNMPNSSVDVVFFDPMFKEEVKGSDGLSPLKQLAASSQFEPFLQNAVAEARRVARKAVILKDHFRSGRFQEGGFTVEVRPSATYHFGVWKKQDRAIMD</sequence>